<dbReference type="SMART" id="SM01329">
    <property type="entry name" value="Iso_dh"/>
    <property type="match status" value="1"/>
</dbReference>
<keyword evidence="12 14" id="KW-0464">Manganese</keyword>
<comment type="cofactor">
    <cofactor evidence="2">
        <name>Mn(2+)</name>
        <dbReference type="ChEBI" id="CHEBI:29035"/>
    </cofactor>
</comment>
<dbReference type="HAMAP" id="MF_01033">
    <property type="entry name" value="LeuB_type1"/>
    <property type="match status" value="1"/>
</dbReference>
<accession>I8AIR3</accession>
<dbReference type="InterPro" id="IPR019818">
    <property type="entry name" value="IsoCit/isopropylmalate_DH_CS"/>
</dbReference>
<evidence type="ECO:0000256" key="13">
    <source>
        <dbReference type="ARBA" id="ARBA00023304"/>
    </source>
</evidence>
<feature type="binding site" evidence="14">
    <location>
        <position position="246"/>
    </location>
    <ligand>
        <name>Mg(2+)</name>
        <dbReference type="ChEBI" id="CHEBI:18420"/>
    </ligand>
</feature>
<reference evidence="17 18" key="1">
    <citation type="journal article" date="2012" name="J. Bacteriol.">
        <title>Genome of Bacillus macauensis ZFHKF-1, a Long-Chain-Forming Bacterium.</title>
        <authorList>
            <person name="Cai L."/>
            <person name="Zhang T."/>
        </authorList>
    </citation>
    <scope>NUCLEOTIDE SEQUENCE [LARGE SCALE GENOMIC DNA]</scope>
    <source>
        <strain evidence="17 18">ZFHKF-1</strain>
    </source>
</reference>
<comment type="subunit">
    <text evidence="5 14 15">Homodimer.</text>
</comment>
<comment type="similarity">
    <text evidence="4 14">Belongs to the isocitrate and isopropylmalate dehydrogenases family. LeuB type 1 subfamily.</text>
</comment>
<keyword evidence="13 14" id="KW-0100">Branched-chain amino acid biosynthesis</keyword>
<feature type="binding site" evidence="14">
    <location>
        <position position="94"/>
    </location>
    <ligand>
        <name>substrate</name>
    </ligand>
</feature>
<evidence type="ECO:0000256" key="11">
    <source>
        <dbReference type="ARBA" id="ARBA00023027"/>
    </source>
</evidence>
<feature type="binding site" evidence="14">
    <location>
        <begin position="276"/>
        <end position="288"/>
    </location>
    <ligand>
        <name>NAD(+)</name>
        <dbReference type="ChEBI" id="CHEBI:57540"/>
    </ligand>
</feature>
<feature type="binding site" evidence="14">
    <location>
        <position position="218"/>
    </location>
    <ligand>
        <name>Mg(2+)</name>
        <dbReference type="ChEBI" id="CHEBI:18420"/>
    </ligand>
</feature>
<dbReference type="EMBL" id="AKKV01000026">
    <property type="protein sequence ID" value="EIT85369.1"/>
    <property type="molecule type" value="Genomic_DNA"/>
</dbReference>
<protein>
    <recommendedName>
        <fullName evidence="14">3-isopropylmalate dehydrogenase</fullName>
        <ecNumber evidence="14">1.1.1.85</ecNumber>
    </recommendedName>
    <alternativeName>
        <fullName evidence="14">3-IPM-DH</fullName>
    </alternativeName>
    <alternativeName>
        <fullName evidence="14">Beta-IPM dehydrogenase</fullName>
        <shortName evidence="14">IMDH</shortName>
    </alternativeName>
</protein>
<feature type="site" description="Important for catalysis" evidence="14">
    <location>
        <position position="139"/>
    </location>
</feature>
<comment type="catalytic activity">
    <reaction evidence="1 14 15">
        <text>(2R,3S)-3-isopropylmalate + NAD(+) = 4-methyl-2-oxopentanoate + CO2 + NADH</text>
        <dbReference type="Rhea" id="RHEA:32271"/>
        <dbReference type="ChEBI" id="CHEBI:16526"/>
        <dbReference type="ChEBI" id="CHEBI:17865"/>
        <dbReference type="ChEBI" id="CHEBI:35121"/>
        <dbReference type="ChEBI" id="CHEBI:57540"/>
        <dbReference type="ChEBI" id="CHEBI:57945"/>
        <dbReference type="EC" id="1.1.1.85"/>
    </reaction>
</comment>
<dbReference type="eggNOG" id="COG0473">
    <property type="taxonomic scope" value="Bacteria"/>
</dbReference>
<dbReference type="OrthoDB" id="9806254at2"/>
<dbReference type="InterPro" id="IPR024084">
    <property type="entry name" value="IsoPropMal-DH-like_dom"/>
</dbReference>
<dbReference type="PATRIC" id="fig|1196324.3.peg.2364"/>
<dbReference type="PANTHER" id="PTHR42979:SF1">
    <property type="entry name" value="3-ISOPROPYLMALATE DEHYDROGENASE"/>
    <property type="match status" value="1"/>
</dbReference>
<comment type="pathway">
    <text evidence="3 14 15">Amino-acid biosynthesis; L-leucine biosynthesis; L-leucine from 3-methyl-2-oxobutanoate: step 3/4.</text>
</comment>
<dbReference type="InterPro" id="IPR004429">
    <property type="entry name" value="Isopropylmalate_DH"/>
</dbReference>
<name>I8AIR3_9BACL</name>
<evidence type="ECO:0000256" key="10">
    <source>
        <dbReference type="ARBA" id="ARBA00023002"/>
    </source>
</evidence>
<dbReference type="AlphaFoldDB" id="I8AIR3"/>
<evidence type="ECO:0000259" key="16">
    <source>
        <dbReference type="SMART" id="SM01329"/>
    </source>
</evidence>
<dbReference type="GO" id="GO:0003862">
    <property type="term" value="F:3-isopropylmalate dehydrogenase activity"/>
    <property type="evidence" value="ECO:0007669"/>
    <property type="project" value="UniProtKB-UniRule"/>
</dbReference>
<dbReference type="SUPFAM" id="SSF53659">
    <property type="entry name" value="Isocitrate/Isopropylmalate dehydrogenase-like"/>
    <property type="match status" value="1"/>
</dbReference>
<dbReference type="EC" id="1.1.1.85" evidence="14"/>
<feature type="binding site" evidence="14">
    <location>
        <position position="104"/>
    </location>
    <ligand>
        <name>substrate</name>
    </ligand>
</feature>
<keyword evidence="11 14" id="KW-0520">NAD</keyword>
<evidence type="ECO:0000313" key="18">
    <source>
        <dbReference type="Proteomes" id="UP000004080"/>
    </source>
</evidence>
<feature type="binding site" evidence="14">
    <location>
        <position position="132"/>
    </location>
    <ligand>
        <name>substrate</name>
    </ligand>
</feature>
<feature type="binding site" evidence="14">
    <location>
        <position position="242"/>
    </location>
    <ligand>
        <name>Mg(2+)</name>
        <dbReference type="ChEBI" id="CHEBI:18420"/>
    </ligand>
</feature>
<evidence type="ECO:0000256" key="2">
    <source>
        <dbReference type="ARBA" id="ARBA00001936"/>
    </source>
</evidence>
<keyword evidence="18" id="KW-1185">Reference proteome</keyword>
<comment type="cofactor">
    <cofactor evidence="14 15">
        <name>Mg(2+)</name>
        <dbReference type="ChEBI" id="CHEBI:18420"/>
    </cofactor>
    <cofactor evidence="14 15">
        <name>Mn(2+)</name>
        <dbReference type="ChEBI" id="CHEBI:29035"/>
    </cofactor>
    <text evidence="14 15">Binds 1 Mg(2+) or Mn(2+) ion per subunit.</text>
</comment>
<keyword evidence="8 14" id="KW-0479">Metal-binding</keyword>
<dbReference type="RefSeq" id="WP_007202387.1">
    <property type="nucleotide sequence ID" value="NZ_AKKV01000026.1"/>
</dbReference>
<evidence type="ECO:0000256" key="4">
    <source>
        <dbReference type="ARBA" id="ARBA00008319"/>
    </source>
</evidence>
<evidence type="ECO:0000256" key="1">
    <source>
        <dbReference type="ARBA" id="ARBA00000624"/>
    </source>
</evidence>
<dbReference type="Gene3D" id="3.40.718.10">
    <property type="entry name" value="Isopropylmalate Dehydrogenase"/>
    <property type="match status" value="1"/>
</dbReference>
<feature type="site" description="Important for catalysis" evidence="14">
    <location>
        <position position="186"/>
    </location>
</feature>
<keyword evidence="6 14" id="KW-0432">Leucine biosynthesis</keyword>
<organism evidence="17 18">
    <name type="scientific">Fictibacillus macauensis ZFHKF-1</name>
    <dbReference type="NCBI Taxonomy" id="1196324"/>
    <lineage>
        <taxon>Bacteria</taxon>
        <taxon>Bacillati</taxon>
        <taxon>Bacillota</taxon>
        <taxon>Bacilli</taxon>
        <taxon>Bacillales</taxon>
        <taxon>Fictibacillaceae</taxon>
        <taxon>Fictibacillus</taxon>
    </lineage>
</organism>
<gene>
    <name evidence="14" type="primary">leuB</name>
    <name evidence="17" type="ORF">A374_11515</name>
</gene>
<evidence type="ECO:0000256" key="6">
    <source>
        <dbReference type="ARBA" id="ARBA00022430"/>
    </source>
</evidence>
<evidence type="ECO:0000256" key="12">
    <source>
        <dbReference type="ARBA" id="ARBA00023211"/>
    </source>
</evidence>
<evidence type="ECO:0000256" key="9">
    <source>
        <dbReference type="ARBA" id="ARBA00022842"/>
    </source>
</evidence>
<dbReference type="PROSITE" id="PS00470">
    <property type="entry name" value="IDH_IMDH"/>
    <property type="match status" value="1"/>
</dbReference>
<evidence type="ECO:0000313" key="17">
    <source>
        <dbReference type="EMBL" id="EIT85369.1"/>
    </source>
</evidence>
<dbReference type="PANTHER" id="PTHR42979">
    <property type="entry name" value="3-ISOPROPYLMALATE DEHYDROGENASE"/>
    <property type="match status" value="1"/>
</dbReference>
<feature type="binding site" evidence="14">
    <location>
        <position position="218"/>
    </location>
    <ligand>
        <name>substrate</name>
    </ligand>
</feature>
<keyword evidence="10 14" id="KW-0560">Oxidoreductase</keyword>
<evidence type="ECO:0000256" key="8">
    <source>
        <dbReference type="ARBA" id="ARBA00022723"/>
    </source>
</evidence>
<sequence length="365" mass="39544">MEKMITVLPGDGIGKEVMEAARAVLHVIEKRFDHVFTIIEKEIGGAAIDRTGEPLPADTLASCQQSDAILLGAVGGPKWEGGAVTPEQGLLAIRHALKVYANVRPVSVFKDLTALSPLKEAHVTGVDFIIVRELTGGLYFAKPKERRSEDEAVDTLAYHRQEITRIVTKAFQLARKRKKKLTSVDKANVLETSKLWREEVRAVHAAFPDVTVEHMLVDNAAMQLIRKPSQFDVIVTENMFGDILSDEASMITGSLGMLPSASLSENGPALYEPVHGSAPDLAGSNSANPFGMVLSVAMMLRHSFQLEEEAAAIELAVQEVVRTHVVTSDIAASEQQAATTSDVIEALVSCLEIEAATATIHEVYQ</sequence>
<dbReference type="GO" id="GO:0051287">
    <property type="term" value="F:NAD binding"/>
    <property type="evidence" value="ECO:0007669"/>
    <property type="project" value="InterPro"/>
</dbReference>
<proteinExistence type="inferred from homology"/>
<comment type="caution">
    <text evidence="17">The sequence shown here is derived from an EMBL/GenBank/DDBJ whole genome shotgun (WGS) entry which is preliminary data.</text>
</comment>
<dbReference type="GO" id="GO:0000287">
    <property type="term" value="F:magnesium ion binding"/>
    <property type="evidence" value="ECO:0007669"/>
    <property type="project" value="InterPro"/>
</dbReference>
<keyword evidence="7 14" id="KW-0028">Amino-acid biosynthesis</keyword>
<feature type="domain" description="Isopropylmalate dehydrogenase-like" evidence="16">
    <location>
        <begin position="4"/>
        <end position="347"/>
    </location>
</feature>
<evidence type="ECO:0000256" key="7">
    <source>
        <dbReference type="ARBA" id="ARBA00022605"/>
    </source>
</evidence>
<evidence type="ECO:0000256" key="15">
    <source>
        <dbReference type="RuleBase" id="RU004445"/>
    </source>
</evidence>
<keyword evidence="9 14" id="KW-0460">Magnesium</keyword>
<keyword evidence="14" id="KW-0963">Cytoplasm</keyword>
<evidence type="ECO:0000256" key="14">
    <source>
        <dbReference type="HAMAP-Rule" id="MF_01033"/>
    </source>
</evidence>
<dbReference type="UniPathway" id="UPA00048">
    <property type="reaction ID" value="UER00072"/>
</dbReference>
<comment type="function">
    <text evidence="14 15">Catalyzes the oxidation of 3-carboxy-2-hydroxy-4-methylpentanoate (3-isopropylmalate) to 3-carboxy-4-methyl-2-oxopentanoate. The product decarboxylates to 4-methyl-2 oxopentanoate.</text>
</comment>
<dbReference type="Proteomes" id="UP000004080">
    <property type="component" value="Unassembled WGS sequence"/>
</dbReference>
<dbReference type="GO" id="GO:0005829">
    <property type="term" value="C:cytosol"/>
    <property type="evidence" value="ECO:0007669"/>
    <property type="project" value="TreeGrafter"/>
</dbReference>
<comment type="caution">
    <text evidence="14">Lacks conserved residue(s) required for the propagation of feature annotation.</text>
</comment>
<dbReference type="GO" id="GO:0009098">
    <property type="term" value="P:L-leucine biosynthetic process"/>
    <property type="evidence" value="ECO:0007669"/>
    <property type="project" value="UniProtKB-UniRule"/>
</dbReference>
<dbReference type="FunFam" id="3.40.718.10:FF:000006">
    <property type="entry name" value="3-isopropylmalate dehydrogenase"/>
    <property type="match status" value="1"/>
</dbReference>
<dbReference type="STRING" id="1196324.A374_11515"/>
<dbReference type="NCBIfam" id="TIGR00169">
    <property type="entry name" value="leuB"/>
    <property type="match status" value="1"/>
</dbReference>
<comment type="subcellular location">
    <subcellularLocation>
        <location evidence="14">Cytoplasm</location>
    </subcellularLocation>
</comment>
<evidence type="ECO:0000256" key="5">
    <source>
        <dbReference type="ARBA" id="ARBA00011738"/>
    </source>
</evidence>
<dbReference type="Pfam" id="PF00180">
    <property type="entry name" value="Iso_dh"/>
    <property type="match status" value="1"/>
</dbReference>
<evidence type="ECO:0000256" key="3">
    <source>
        <dbReference type="ARBA" id="ARBA00004762"/>
    </source>
</evidence>